<dbReference type="Proteomes" id="UP000016930">
    <property type="component" value="Unassembled WGS sequence"/>
</dbReference>
<dbReference type="GO" id="GO:0004497">
    <property type="term" value="F:monooxygenase activity"/>
    <property type="evidence" value="ECO:0007669"/>
    <property type="project" value="UniProtKB-KW"/>
</dbReference>
<evidence type="ECO:0000256" key="3">
    <source>
        <dbReference type="ARBA" id="ARBA00005179"/>
    </source>
</evidence>
<accession>M2PIP3</accession>
<keyword evidence="7" id="KW-0479">Metal-binding</keyword>
<evidence type="ECO:0000256" key="8">
    <source>
        <dbReference type="ARBA" id="ARBA00022989"/>
    </source>
</evidence>
<dbReference type="GO" id="GO:0020037">
    <property type="term" value="F:heme binding"/>
    <property type="evidence" value="ECO:0007669"/>
    <property type="project" value="InterPro"/>
</dbReference>
<reference evidence="13 14" key="1">
    <citation type="journal article" date="2012" name="Proc. Natl. Acad. Sci. U.S.A.">
        <title>Comparative genomics of Ceriporiopsis subvermispora and Phanerochaete chrysosporium provide insight into selective ligninolysis.</title>
        <authorList>
            <person name="Fernandez-Fueyo E."/>
            <person name="Ruiz-Duenas F.J."/>
            <person name="Ferreira P."/>
            <person name="Floudas D."/>
            <person name="Hibbett D.S."/>
            <person name="Canessa P."/>
            <person name="Larrondo L.F."/>
            <person name="James T.Y."/>
            <person name="Seelenfreund D."/>
            <person name="Lobos S."/>
            <person name="Polanco R."/>
            <person name="Tello M."/>
            <person name="Honda Y."/>
            <person name="Watanabe T."/>
            <person name="Watanabe T."/>
            <person name="Ryu J.S."/>
            <person name="Kubicek C.P."/>
            <person name="Schmoll M."/>
            <person name="Gaskell J."/>
            <person name="Hammel K.E."/>
            <person name="St John F.J."/>
            <person name="Vanden Wymelenberg A."/>
            <person name="Sabat G."/>
            <person name="Splinter BonDurant S."/>
            <person name="Syed K."/>
            <person name="Yadav J.S."/>
            <person name="Doddapaneni H."/>
            <person name="Subramanian V."/>
            <person name="Lavin J.L."/>
            <person name="Oguiza J.A."/>
            <person name="Perez G."/>
            <person name="Pisabarro A.G."/>
            <person name="Ramirez L."/>
            <person name="Santoyo F."/>
            <person name="Master E."/>
            <person name="Coutinho P.M."/>
            <person name="Henrissat B."/>
            <person name="Lombard V."/>
            <person name="Magnuson J.K."/>
            <person name="Kuees U."/>
            <person name="Hori C."/>
            <person name="Igarashi K."/>
            <person name="Samejima M."/>
            <person name="Held B.W."/>
            <person name="Barry K.W."/>
            <person name="LaButti K.M."/>
            <person name="Lapidus A."/>
            <person name="Lindquist E.A."/>
            <person name="Lucas S.M."/>
            <person name="Riley R."/>
            <person name="Salamov A.A."/>
            <person name="Hoffmeister D."/>
            <person name="Schwenk D."/>
            <person name="Hadar Y."/>
            <person name="Yarden O."/>
            <person name="de Vries R.P."/>
            <person name="Wiebenga A."/>
            <person name="Stenlid J."/>
            <person name="Eastwood D."/>
            <person name="Grigoriev I.V."/>
            <person name="Berka R.M."/>
            <person name="Blanchette R.A."/>
            <person name="Kersten P."/>
            <person name="Martinez A.T."/>
            <person name="Vicuna R."/>
            <person name="Cullen D."/>
        </authorList>
    </citation>
    <scope>NUCLEOTIDE SEQUENCE [LARGE SCALE GENOMIC DNA]</scope>
    <source>
        <strain evidence="13 14">B</strain>
    </source>
</reference>
<proteinExistence type="inferred from homology"/>
<evidence type="ECO:0000256" key="11">
    <source>
        <dbReference type="ARBA" id="ARBA00023033"/>
    </source>
</evidence>
<evidence type="ECO:0000313" key="13">
    <source>
        <dbReference type="EMBL" id="EMD36019.1"/>
    </source>
</evidence>
<comment type="cofactor">
    <cofactor evidence="1">
        <name>heme</name>
        <dbReference type="ChEBI" id="CHEBI:30413"/>
    </cofactor>
</comment>
<evidence type="ECO:0008006" key="15">
    <source>
        <dbReference type="Google" id="ProtNLM"/>
    </source>
</evidence>
<dbReference type="InterPro" id="IPR001128">
    <property type="entry name" value="Cyt_P450"/>
</dbReference>
<keyword evidence="5" id="KW-0349">Heme</keyword>
<dbReference type="PRINTS" id="PR00463">
    <property type="entry name" value="EP450I"/>
</dbReference>
<dbReference type="EMBL" id="KB445799">
    <property type="protein sequence ID" value="EMD36019.1"/>
    <property type="molecule type" value="Genomic_DNA"/>
</dbReference>
<dbReference type="InterPro" id="IPR002401">
    <property type="entry name" value="Cyt_P450_E_grp-I"/>
</dbReference>
<keyword evidence="9" id="KW-0560">Oxidoreductase</keyword>
<name>M2PIP3_CERS8</name>
<evidence type="ECO:0000313" key="14">
    <source>
        <dbReference type="Proteomes" id="UP000016930"/>
    </source>
</evidence>
<keyword evidence="10" id="KW-0408">Iron</keyword>
<sequence>MNDISNLPYIDAVIKETMRWHASLPPGLAHSSSEDDEYDGYLIPKGTVVIPNVWSIAFEPNETYDPQELNPERWLHPSENAIDRSGWAFGFGRRYAAFVLYFERSASC</sequence>
<evidence type="ECO:0000256" key="12">
    <source>
        <dbReference type="ARBA" id="ARBA00023136"/>
    </source>
</evidence>
<gene>
    <name evidence="13" type="ORF">CERSUDRAFT_96243</name>
</gene>
<evidence type="ECO:0000256" key="6">
    <source>
        <dbReference type="ARBA" id="ARBA00022692"/>
    </source>
</evidence>
<dbReference type="GO" id="GO:0005506">
    <property type="term" value="F:iron ion binding"/>
    <property type="evidence" value="ECO:0007669"/>
    <property type="project" value="InterPro"/>
</dbReference>
<dbReference type="PANTHER" id="PTHR46300">
    <property type="entry name" value="P450, PUTATIVE (EUROFUNG)-RELATED-RELATED"/>
    <property type="match status" value="1"/>
</dbReference>
<dbReference type="Gene3D" id="1.10.630.10">
    <property type="entry name" value="Cytochrome P450"/>
    <property type="match status" value="1"/>
</dbReference>
<dbReference type="Pfam" id="PF00067">
    <property type="entry name" value="p450"/>
    <property type="match status" value="1"/>
</dbReference>
<dbReference type="STRING" id="914234.M2PIP3"/>
<comment type="subcellular location">
    <subcellularLocation>
        <location evidence="2">Membrane</location>
    </subcellularLocation>
</comment>
<dbReference type="SUPFAM" id="SSF48264">
    <property type="entry name" value="Cytochrome P450"/>
    <property type="match status" value="1"/>
</dbReference>
<keyword evidence="14" id="KW-1185">Reference proteome</keyword>
<dbReference type="GO" id="GO:0016705">
    <property type="term" value="F:oxidoreductase activity, acting on paired donors, with incorporation or reduction of molecular oxygen"/>
    <property type="evidence" value="ECO:0007669"/>
    <property type="project" value="InterPro"/>
</dbReference>
<dbReference type="InterPro" id="IPR050364">
    <property type="entry name" value="Cytochrome_P450_fung"/>
</dbReference>
<keyword evidence="6" id="KW-0812">Transmembrane</keyword>
<evidence type="ECO:0000256" key="10">
    <source>
        <dbReference type="ARBA" id="ARBA00023004"/>
    </source>
</evidence>
<keyword evidence="11" id="KW-0503">Monooxygenase</keyword>
<dbReference type="HOGENOM" id="CLU_2196643_0_0_1"/>
<evidence type="ECO:0000256" key="9">
    <source>
        <dbReference type="ARBA" id="ARBA00023002"/>
    </source>
</evidence>
<evidence type="ECO:0000256" key="7">
    <source>
        <dbReference type="ARBA" id="ARBA00022723"/>
    </source>
</evidence>
<comment type="similarity">
    <text evidence="4">Belongs to the cytochrome P450 family.</text>
</comment>
<dbReference type="InterPro" id="IPR036396">
    <property type="entry name" value="Cyt_P450_sf"/>
</dbReference>
<dbReference type="OrthoDB" id="2753961at2759"/>
<dbReference type="GO" id="GO:0016020">
    <property type="term" value="C:membrane"/>
    <property type="evidence" value="ECO:0007669"/>
    <property type="project" value="UniProtKB-SubCell"/>
</dbReference>
<comment type="pathway">
    <text evidence="3">Secondary metabolite biosynthesis.</text>
</comment>
<organism evidence="13 14">
    <name type="scientific">Ceriporiopsis subvermispora (strain B)</name>
    <name type="common">White-rot fungus</name>
    <name type="synonym">Gelatoporia subvermispora</name>
    <dbReference type="NCBI Taxonomy" id="914234"/>
    <lineage>
        <taxon>Eukaryota</taxon>
        <taxon>Fungi</taxon>
        <taxon>Dikarya</taxon>
        <taxon>Basidiomycota</taxon>
        <taxon>Agaricomycotina</taxon>
        <taxon>Agaricomycetes</taxon>
        <taxon>Polyporales</taxon>
        <taxon>Gelatoporiaceae</taxon>
        <taxon>Gelatoporia</taxon>
    </lineage>
</organism>
<keyword evidence="8" id="KW-1133">Transmembrane helix</keyword>
<evidence type="ECO:0000256" key="4">
    <source>
        <dbReference type="ARBA" id="ARBA00010617"/>
    </source>
</evidence>
<protein>
    <recommendedName>
        <fullName evidence="15">Cytochrome P450</fullName>
    </recommendedName>
</protein>
<keyword evidence="12" id="KW-0472">Membrane</keyword>
<dbReference type="AlphaFoldDB" id="M2PIP3"/>
<evidence type="ECO:0000256" key="1">
    <source>
        <dbReference type="ARBA" id="ARBA00001971"/>
    </source>
</evidence>
<evidence type="ECO:0000256" key="2">
    <source>
        <dbReference type="ARBA" id="ARBA00004370"/>
    </source>
</evidence>
<evidence type="ECO:0000256" key="5">
    <source>
        <dbReference type="ARBA" id="ARBA00022617"/>
    </source>
</evidence>